<evidence type="ECO:0000313" key="2">
    <source>
        <dbReference type="EMBL" id="CAJ1945163.1"/>
    </source>
</evidence>
<dbReference type="InterPro" id="IPR048263">
    <property type="entry name" value="Arb2"/>
</dbReference>
<accession>A0AAD2CSP5</accession>
<evidence type="ECO:0000256" key="1">
    <source>
        <dbReference type="SAM" id="MobiDB-lite"/>
    </source>
</evidence>
<dbReference type="GO" id="GO:0035197">
    <property type="term" value="F:siRNA binding"/>
    <property type="evidence" value="ECO:0007669"/>
    <property type="project" value="TreeGrafter"/>
</dbReference>
<sequence>MGNLLSGKGNCWEGTSGNKKVTFTDESTSKHIKLLFGCNNAEEHLEYVQEMCDLIADKHGAEGLSGLGLEFRYITDKEEDGNSQTKSDSMPFSSPSAELSLRQKLQEEAKKNQNGEYSIPIQDGGEPDHAPDHVSISDDSNSDDKTDLKKSARFQHAISELSSADSDDSAGDDNNDNDDDVSISDEEKDISYGVREMSIEPSEFFVPLGEPISRMGSDRSLQTATTMFSLSTHESRGSAASKSPDGIATKPSGHLLFHKSSNTQITEKNHQLFIAHGKMYDEVARLCTECAQHVMMKEGNLEWQSLGDGINAMVTRNRSFRRPLLLIVTGKGKVGAGIFSRRHLMTNGIETSTALPFVQRAIHRKMDVAVLDPNGGGGQNAMQCVQTSLERLFLDHGETDEEVYILAHSMAGSQIVRFLHDKTFDKDTVPKTTKGKGVPTIAPSNAQDSHIQTGMNFLQQIKAVAFTDSNHNINWTKHNRPLKDLVEGPSSLYIKSHKVHEDAKILGEKHHDCDFWKHRFGNIKTIWGGTHEHALTNYTGMEHIWEHFDEIMEQSGEDQTSG</sequence>
<dbReference type="PANTHER" id="PTHR21357">
    <property type="entry name" value="FAM172 FAMILY PROTEIN HOMOLOG CG10038"/>
    <property type="match status" value="1"/>
</dbReference>
<dbReference type="AlphaFoldDB" id="A0AAD2CSP5"/>
<dbReference type="EMBL" id="CAKOGP040001335">
    <property type="protein sequence ID" value="CAJ1945163.1"/>
    <property type="molecule type" value="Genomic_DNA"/>
</dbReference>
<proteinExistence type="predicted"/>
<dbReference type="GO" id="GO:0031048">
    <property type="term" value="P:regulatory ncRNA-mediated heterochromatin formation"/>
    <property type="evidence" value="ECO:0007669"/>
    <property type="project" value="TreeGrafter"/>
</dbReference>
<evidence type="ECO:0000313" key="3">
    <source>
        <dbReference type="Proteomes" id="UP001295423"/>
    </source>
</evidence>
<feature type="compositionally biased region" description="Polar residues" evidence="1">
    <location>
        <begin position="82"/>
        <end position="97"/>
    </location>
</feature>
<comment type="caution">
    <text evidence="2">The sequence shown here is derived from an EMBL/GenBank/DDBJ whole genome shotgun (WGS) entry which is preliminary data.</text>
</comment>
<feature type="compositionally biased region" description="Acidic residues" evidence="1">
    <location>
        <begin position="165"/>
        <end position="186"/>
    </location>
</feature>
<keyword evidence="3" id="KW-1185">Reference proteome</keyword>
<dbReference type="Proteomes" id="UP001295423">
    <property type="component" value="Unassembled WGS sequence"/>
</dbReference>
<feature type="compositionally biased region" description="Basic and acidic residues" evidence="1">
    <location>
        <begin position="104"/>
        <end position="113"/>
    </location>
</feature>
<feature type="region of interest" description="Disordered" evidence="1">
    <location>
        <begin position="78"/>
        <end position="186"/>
    </location>
</feature>
<evidence type="ECO:0008006" key="4">
    <source>
        <dbReference type="Google" id="ProtNLM"/>
    </source>
</evidence>
<reference evidence="2" key="1">
    <citation type="submission" date="2023-08" db="EMBL/GenBank/DDBJ databases">
        <authorList>
            <person name="Audoor S."/>
            <person name="Bilcke G."/>
        </authorList>
    </citation>
    <scope>NUCLEOTIDE SEQUENCE</scope>
</reference>
<name>A0AAD2CSP5_9STRA</name>
<dbReference type="PANTHER" id="PTHR21357:SF4">
    <property type="entry name" value="FAM172 FAMILY PROTEIN HOMOLOG CG10038"/>
    <property type="match status" value="1"/>
</dbReference>
<feature type="compositionally biased region" description="Basic and acidic residues" evidence="1">
    <location>
        <begin position="126"/>
        <end position="150"/>
    </location>
</feature>
<protein>
    <recommendedName>
        <fullName evidence="4">GPI inositol-deacylase</fullName>
    </recommendedName>
</protein>
<gene>
    <name evidence="2" type="ORF">CYCCA115_LOCUS9307</name>
</gene>
<dbReference type="GO" id="GO:0005634">
    <property type="term" value="C:nucleus"/>
    <property type="evidence" value="ECO:0007669"/>
    <property type="project" value="TreeGrafter"/>
</dbReference>
<organism evidence="2 3">
    <name type="scientific">Cylindrotheca closterium</name>
    <dbReference type="NCBI Taxonomy" id="2856"/>
    <lineage>
        <taxon>Eukaryota</taxon>
        <taxon>Sar</taxon>
        <taxon>Stramenopiles</taxon>
        <taxon>Ochrophyta</taxon>
        <taxon>Bacillariophyta</taxon>
        <taxon>Bacillariophyceae</taxon>
        <taxon>Bacillariophycidae</taxon>
        <taxon>Bacillariales</taxon>
        <taxon>Bacillariaceae</taxon>
        <taxon>Cylindrotheca</taxon>
    </lineage>
</organism>